<name>A0A1U7DHE8_9RHOB</name>
<organism evidence="1 2">
    <name type="scientific">Brevirhabdus pacifica</name>
    <dbReference type="NCBI Taxonomy" id="1267768"/>
    <lineage>
        <taxon>Bacteria</taxon>
        <taxon>Pseudomonadati</taxon>
        <taxon>Pseudomonadota</taxon>
        <taxon>Alphaproteobacteria</taxon>
        <taxon>Rhodobacterales</taxon>
        <taxon>Paracoccaceae</taxon>
        <taxon>Brevirhabdus</taxon>
    </lineage>
</organism>
<gene>
    <name evidence="1" type="ORF">BV394_06605</name>
</gene>
<dbReference type="Proteomes" id="UP000187266">
    <property type="component" value="Chromosome"/>
</dbReference>
<dbReference type="InterPro" id="IPR036909">
    <property type="entry name" value="Cyt_c-like_dom_sf"/>
</dbReference>
<proteinExistence type="predicted"/>
<dbReference type="STRING" id="1267768.BV394_06605"/>
<dbReference type="PROSITE" id="PS51007">
    <property type="entry name" value="CYTC"/>
    <property type="match status" value="1"/>
</dbReference>
<dbReference type="InterPro" id="IPR009056">
    <property type="entry name" value="Cyt_c-like_dom"/>
</dbReference>
<sequence length="150" mass="15863">MKHALYGLVVIAATATVAMAAETAPTDVKFEDGAVGASLGPAGDAANGRKVFANRKLGNCLACHVNSDLAEQPFHGEVGPPLDGVADRWSEAELRGIVVNAKNLFEGTIMPAFYISEGYNRPLKDFAGTPVLTAQEVEDVVAYLMTLKEQ</sequence>
<dbReference type="GO" id="GO:0020037">
    <property type="term" value="F:heme binding"/>
    <property type="evidence" value="ECO:0007669"/>
    <property type="project" value="InterPro"/>
</dbReference>
<reference evidence="1 2" key="1">
    <citation type="submission" date="2017-01" db="EMBL/GenBank/DDBJ databases">
        <title>Genomic analysis of Xuhuaishuia manganoxidans DY6-4.</title>
        <authorList>
            <person name="Wang X."/>
        </authorList>
    </citation>
    <scope>NUCLEOTIDE SEQUENCE [LARGE SCALE GENOMIC DNA]</scope>
    <source>
        <strain evidence="1 2">DY6-4</strain>
    </source>
</reference>
<dbReference type="GO" id="GO:0009055">
    <property type="term" value="F:electron transfer activity"/>
    <property type="evidence" value="ECO:0007669"/>
    <property type="project" value="InterPro"/>
</dbReference>
<dbReference type="SUPFAM" id="SSF46626">
    <property type="entry name" value="Cytochrome c"/>
    <property type="match status" value="1"/>
</dbReference>
<accession>A0A1U7DHE8</accession>
<dbReference type="RefSeq" id="WP_076979448.1">
    <property type="nucleotide sequence ID" value="NZ_CP019124.1"/>
</dbReference>
<dbReference type="Pfam" id="PF00034">
    <property type="entry name" value="Cytochrom_C"/>
    <property type="match status" value="1"/>
</dbReference>
<dbReference type="OrthoDB" id="9793634at2"/>
<dbReference type="EMBL" id="CP019124">
    <property type="protein sequence ID" value="APX89424.1"/>
    <property type="molecule type" value="Genomic_DNA"/>
</dbReference>
<evidence type="ECO:0000313" key="2">
    <source>
        <dbReference type="Proteomes" id="UP000187266"/>
    </source>
</evidence>
<dbReference type="NCBIfam" id="TIGR04485">
    <property type="entry name" value="thiosulf_SoxX"/>
    <property type="match status" value="1"/>
</dbReference>
<dbReference type="AlphaFoldDB" id="A0A1U7DHE8"/>
<keyword evidence="2" id="KW-1185">Reference proteome</keyword>
<dbReference type="InterPro" id="IPR030999">
    <property type="entry name" value="Thiosulf_SoxX"/>
</dbReference>
<protein>
    <submittedName>
        <fullName evidence="1">Sulfur oxidation c-type cytochrome SoxX</fullName>
    </submittedName>
</protein>
<dbReference type="Gene3D" id="1.10.760.10">
    <property type="entry name" value="Cytochrome c-like domain"/>
    <property type="match status" value="1"/>
</dbReference>
<accession>A0A2M9DDS2</accession>
<evidence type="ECO:0000313" key="1">
    <source>
        <dbReference type="EMBL" id="APX89424.1"/>
    </source>
</evidence>